<dbReference type="InterPro" id="IPR011009">
    <property type="entry name" value="Kinase-like_dom_sf"/>
</dbReference>
<evidence type="ECO:0000259" key="6">
    <source>
        <dbReference type="PROSITE" id="PS50011"/>
    </source>
</evidence>
<organism evidence="7 8">
    <name type="scientific">Rhodopirellula bahusiensis</name>
    <dbReference type="NCBI Taxonomy" id="2014065"/>
    <lineage>
        <taxon>Bacteria</taxon>
        <taxon>Pseudomonadati</taxon>
        <taxon>Planctomycetota</taxon>
        <taxon>Planctomycetia</taxon>
        <taxon>Pirellulales</taxon>
        <taxon>Pirellulaceae</taxon>
        <taxon>Rhodopirellula</taxon>
    </lineage>
</organism>
<sequence length="143" mass="15781">MSPLTFGQFLGVQLNEGFPLIWHIVLVEDRFGRAFGNALPRVNDNQFVLGKLIGSGGFGKVYRANMQSDASTVAVKFLRKAFWQNEDARLSFVREIGIASQIQHPGVIRYLGYGKSPHGGPYVICEWIDGCSLRDVVIPAGVL</sequence>
<dbReference type="GO" id="GO:0005524">
    <property type="term" value="F:ATP binding"/>
    <property type="evidence" value="ECO:0007669"/>
    <property type="project" value="UniProtKB-UniRule"/>
</dbReference>
<protein>
    <submittedName>
        <fullName evidence="7">Serine/threonine protein kinase</fullName>
    </submittedName>
</protein>
<keyword evidence="7" id="KW-0723">Serine/threonine-protein kinase</keyword>
<keyword evidence="2 5" id="KW-0547">Nucleotide-binding</keyword>
<dbReference type="PROSITE" id="PS50011">
    <property type="entry name" value="PROTEIN_KINASE_DOM"/>
    <property type="match status" value="1"/>
</dbReference>
<comment type="caution">
    <text evidence="7">The sequence shown here is derived from an EMBL/GenBank/DDBJ whole genome shotgun (WGS) entry which is preliminary data.</text>
</comment>
<dbReference type="PANTHER" id="PTHR43289">
    <property type="entry name" value="MITOGEN-ACTIVATED PROTEIN KINASE KINASE KINASE 20-RELATED"/>
    <property type="match status" value="1"/>
</dbReference>
<name>A0A2G1W975_9BACT</name>
<dbReference type="RefSeq" id="WP_099260228.1">
    <property type="nucleotide sequence ID" value="NZ_NIZW01000006.1"/>
</dbReference>
<dbReference type="PANTHER" id="PTHR43289:SF33">
    <property type="entry name" value="SERINE_THREONINE KINASE 31"/>
    <property type="match status" value="1"/>
</dbReference>
<evidence type="ECO:0000313" key="8">
    <source>
        <dbReference type="Proteomes" id="UP000225740"/>
    </source>
</evidence>
<dbReference type="SUPFAM" id="SSF56112">
    <property type="entry name" value="Protein kinase-like (PK-like)"/>
    <property type="match status" value="1"/>
</dbReference>
<dbReference type="OrthoDB" id="280689at2"/>
<dbReference type="InterPro" id="IPR000719">
    <property type="entry name" value="Prot_kinase_dom"/>
</dbReference>
<dbReference type="GO" id="GO:0004674">
    <property type="term" value="F:protein serine/threonine kinase activity"/>
    <property type="evidence" value="ECO:0007669"/>
    <property type="project" value="UniProtKB-KW"/>
</dbReference>
<keyword evidence="3 7" id="KW-0418">Kinase</keyword>
<gene>
    <name evidence="7" type="ORF">CEE69_08055</name>
</gene>
<evidence type="ECO:0000256" key="3">
    <source>
        <dbReference type="ARBA" id="ARBA00022777"/>
    </source>
</evidence>
<feature type="domain" description="Protein kinase" evidence="6">
    <location>
        <begin position="47"/>
        <end position="143"/>
    </location>
</feature>
<dbReference type="PROSITE" id="PS00107">
    <property type="entry name" value="PROTEIN_KINASE_ATP"/>
    <property type="match status" value="1"/>
</dbReference>
<evidence type="ECO:0000256" key="4">
    <source>
        <dbReference type="ARBA" id="ARBA00022840"/>
    </source>
</evidence>
<accession>A0A2G1W975</accession>
<dbReference type="GeneID" id="90608144"/>
<dbReference type="AlphaFoldDB" id="A0A2G1W975"/>
<evidence type="ECO:0000313" key="7">
    <source>
        <dbReference type="EMBL" id="PHQ35592.1"/>
    </source>
</evidence>
<evidence type="ECO:0000256" key="2">
    <source>
        <dbReference type="ARBA" id="ARBA00022741"/>
    </source>
</evidence>
<evidence type="ECO:0000256" key="1">
    <source>
        <dbReference type="ARBA" id="ARBA00022679"/>
    </source>
</evidence>
<evidence type="ECO:0000256" key="5">
    <source>
        <dbReference type="PROSITE-ProRule" id="PRU10141"/>
    </source>
</evidence>
<reference evidence="7 8" key="1">
    <citation type="submission" date="2017-06" db="EMBL/GenBank/DDBJ databases">
        <title>Description of Rhodopirellula bahusiensis sp. nov.</title>
        <authorList>
            <person name="Kizina J."/>
            <person name="Harder J."/>
        </authorList>
    </citation>
    <scope>NUCLEOTIDE SEQUENCE [LARGE SCALE GENOMIC DNA]</scope>
    <source>
        <strain evidence="7 8">SWK21</strain>
    </source>
</reference>
<dbReference type="Proteomes" id="UP000225740">
    <property type="component" value="Unassembled WGS sequence"/>
</dbReference>
<proteinExistence type="predicted"/>
<feature type="binding site" evidence="5">
    <location>
        <position position="76"/>
    </location>
    <ligand>
        <name>ATP</name>
        <dbReference type="ChEBI" id="CHEBI:30616"/>
    </ligand>
</feature>
<keyword evidence="4 5" id="KW-0067">ATP-binding</keyword>
<dbReference type="Pfam" id="PF00069">
    <property type="entry name" value="Pkinase"/>
    <property type="match status" value="1"/>
</dbReference>
<dbReference type="EMBL" id="NIZW01000006">
    <property type="protein sequence ID" value="PHQ35592.1"/>
    <property type="molecule type" value="Genomic_DNA"/>
</dbReference>
<dbReference type="Gene3D" id="1.10.510.10">
    <property type="entry name" value="Transferase(Phosphotransferase) domain 1"/>
    <property type="match status" value="1"/>
</dbReference>
<dbReference type="InterPro" id="IPR017441">
    <property type="entry name" value="Protein_kinase_ATP_BS"/>
</dbReference>
<keyword evidence="8" id="KW-1185">Reference proteome</keyword>
<keyword evidence="1" id="KW-0808">Transferase</keyword>